<dbReference type="AlphaFoldDB" id="A0A1J1C4J8"/>
<name>A0A1J1C4J8_CALAY</name>
<organism evidence="1 2">
    <name type="scientific">Caldithrix abyssi DSM 13497</name>
    <dbReference type="NCBI Taxonomy" id="880073"/>
    <lineage>
        <taxon>Bacteria</taxon>
        <taxon>Pseudomonadati</taxon>
        <taxon>Calditrichota</taxon>
        <taxon>Calditrichia</taxon>
        <taxon>Calditrichales</taxon>
        <taxon>Calditrichaceae</taxon>
        <taxon>Caldithrix</taxon>
    </lineage>
</organism>
<proteinExistence type="predicted"/>
<sequence>MIKQFILSNQRSHKGRSEYFKLNYPCSLDHHSQTKDQELTYL</sequence>
<dbReference type="Proteomes" id="UP000183868">
    <property type="component" value="Chromosome"/>
</dbReference>
<accession>A0A1J1C4J8</accession>
<evidence type="ECO:0000313" key="1">
    <source>
        <dbReference type="EMBL" id="APF17332.1"/>
    </source>
</evidence>
<dbReference type="EMBL" id="CP018099">
    <property type="protein sequence ID" value="APF17332.1"/>
    <property type="molecule type" value="Genomic_DNA"/>
</dbReference>
<reference evidence="1 2" key="1">
    <citation type="submission" date="2016-11" db="EMBL/GenBank/DDBJ databases">
        <title>Genomic analysis of Caldithrix abyssi and proposal of a novel bacterial phylum Caldithrichaeota.</title>
        <authorList>
            <person name="Kublanov I."/>
            <person name="Sigalova O."/>
            <person name="Gavrilov S."/>
            <person name="Lebedinsky A."/>
            <person name="Ivanova N."/>
            <person name="Daum C."/>
            <person name="Reddy T."/>
            <person name="Klenk H.P."/>
            <person name="Goker M."/>
            <person name="Reva O."/>
            <person name="Miroshnichenko M."/>
            <person name="Kyprides N."/>
            <person name="Woyke T."/>
            <person name="Gelfand M."/>
        </authorList>
    </citation>
    <scope>NUCLEOTIDE SEQUENCE [LARGE SCALE GENOMIC DNA]</scope>
    <source>
        <strain evidence="1 2">LF13</strain>
    </source>
</reference>
<gene>
    <name evidence="1" type="ORF">Cabys_581</name>
</gene>
<dbReference type="KEGG" id="caby:Cabys_581"/>
<evidence type="ECO:0000313" key="2">
    <source>
        <dbReference type="Proteomes" id="UP000183868"/>
    </source>
</evidence>
<protein>
    <submittedName>
        <fullName evidence="1">Uncharacterized protein</fullName>
    </submittedName>
</protein>